<comment type="subcellular location">
    <subcellularLocation>
        <location evidence="1 8">Secreted</location>
    </subcellularLocation>
</comment>
<evidence type="ECO:0000256" key="1">
    <source>
        <dbReference type="ARBA" id="ARBA00004613"/>
    </source>
</evidence>
<keyword evidence="12" id="KW-1185">Reference proteome</keyword>
<evidence type="ECO:0000256" key="5">
    <source>
        <dbReference type="ARBA" id="ARBA00023239"/>
    </source>
</evidence>
<dbReference type="GO" id="GO:0047490">
    <property type="term" value="F:pectin lyase activity"/>
    <property type="evidence" value="ECO:0007669"/>
    <property type="project" value="UniProtKB-EC"/>
</dbReference>
<dbReference type="InterPro" id="IPR045032">
    <property type="entry name" value="PEL"/>
</dbReference>
<dbReference type="EC" id="4.2.2.10" evidence="7"/>
<evidence type="ECO:0000256" key="2">
    <source>
        <dbReference type="ARBA" id="ARBA00010980"/>
    </source>
</evidence>
<dbReference type="EMBL" id="JAGTJQ010000013">
    <property type="protein sequence ID" value="KAH7014126.1"/>
    <property type="molecule type" value="Genomic_DNA"/>
</dbReference>
<evidence type="ECO:0000256" key="7">
    <source>
        <dbReference type="ARBA" id="ARBA00039082"/>
    </source>
</evidence>
<name>A0A9P8XRW2_9PEZI</name>
<keyword evidence="5 8" id="KW-0456">Lyase</keyword>
<dbReference type="Proteomes" id="UP000756346">
    <property type="component" value="Unassembled WGS sequence"/>
</dbReference>
<proteinExistence type="inferred from homology"/>
<dbReference type="PANTHER" id="PTHR31683">
    <property type="entry name" value="PECTATE LYASE 18-RELATED"/>
    <property type="match status" value="1"/>
</dbReference>
<gene>
    <name evidence="11" type="ORF">B0I36DRAFT_277974</name>
</gene>
<dbReference type="RefSeq" id="XP_046005093.1">
    <property type="nucleotide sequence ID" value="XM_046151428.1"/>
</dbReference>
<comment type="catalytic activity">
    <reaction evidence="6">
        <text>Eliminative cleavage of (1-&gt;4)-alpha-D-galacturonan methyl ester to give oligosaccharides with 4-deoxy-6-O-methyl-alpha-D-galact-4-enuronosyl groups at their non-reducing ends.</text>
        <dbReference type="EC" id="4.2.2.10"/>
    </reaction>
</comment>
<evidence type="ECO:0000256" key="6">
    <source>
        <dbReference type="ARBA" id="ARBA00036818"/>
    </source>
</evidence>
<feature type="domain" description="Pectate lyase" evidence="10">
    <location>
        <begin position="95"/>
        <end position="302"/>
    </location>
</feature>
<keyword evidence="8" id="KW-0119">Carbohydrate metabolism</keyword>
<dbReference type="InterPro" id="IPR002022">
    <property type="entry name" value="Pec_lyase"/>
</dbReference>
<organism evidence="11 12">
    <name type="scientific">Microdochium trichocladiopsis</name>
    <dbReference type="NCBI Taxonomy" id="1682393"/>
    <lineage>
        <taxon>Eukaryota</taxon>
        <taxon>Fungi</taxon>
        <taxon>Dikarya</taxon>
        <taxon>Ascomycota</taxon>
        <taxon>Pezizomycotina</taxon>
        <taxon>Sordariomycetes</taxon>
        <taxon>Xylariomycetidae</taxon>
        <taxon>Xylariales</taxon>
        <taxon>Microdochiaceae</taxon>
        <taxon>Microdochium</taxon>
    </lineage>
</organism>
<evidence type="ECO:0000256" key="3">
    <source>
        <dbReference type="ARBA" id="ARBA00022525"/>
    </source>
</evidence>
<evidence type="ECO:0000259" key="10">
    <source>
        <dbReference type="SMART" id="SM00656"/>
    </source>
</evidence>
<dbReference type="SUPFAM" id="SSF51126">
    <property type="entry name" value="Pectin lyase-like"/>
    <property type="match status" value="1"/>
</dbReference>
<dbReference type="SMART" id="SM00656">
    <property type="entry name" value="Amb_all"/>
    <property type="match status" value="1"/>
</dbReference>
<feature type="chain" id="PRO_5040407561" description="pectin lyase" evidence="9">
    <location>
        <begin position="21"/>
        <end position="377"/>
    </location>
</feature>
<dbReference type="PANTHER" id="PTHR31683:SF16">
    <property type="entry name" value="PECTIN LYASE A-RELATED"/>
    <property type="match status" value="1"/>
</dbReference>
<sequence length="377" mass="39013">MHFTAILAATAAMLLSPAAAAGVVGAAEGFAKGVTGGGSASPVYPASTSELVKYLTDSSPRVIILTKTFDFTGSEGTASETGCAPWGTGSGCQLAINKDNWCNNYQASAPKVSVTYDKAGLAGIQVKSNKSIVGQGTSGVIKGKGLRLANGVSNVIIQNIHITGLNPKYVWGGDAITLDGTDMVWIDHVKTSQIGRQHIVLGNGASNRVSITNSEIDGSSSWSATCNGQHYWNLYFTGSNDLVTFKGNYVHHFSGRAPKVAGNTLLHFVNNYMYSSTGHAFEVDAGAKVLAEGNVFQNVANPVDTTIAGQLFTSPDANSNGQCSSSLGRACVINAFGSSGAFKRTDTGFLTNFKGKNIASAAAASSSFKDKAGVGKI</sequence>
<accession>A0A9P8XRW2</accession>
<evidence type="ECO:0000256" key="9">
    <source>
        <dbReference type="SAM" id="SignalP"/>
    </source>
</evidence>
<dbReference type="OrthoDB" id="1637350at2759"/>
<protein>
    <recommendedName>
        <fullName evidence="7">pectin lyase</fullName>
        <ecNumber evidence="7">4.2.2.10</ecNumber>
    </recommendedName>
</protein>
<comment type="similarity">
    <text evidence="2 8">Belongs to the polysaccharide lyase 1 family.</text>
</comment>
<keyword evidence="3 8" id="KW-0964">Secreted</keyword>
<dbReference type="GeneID" id="70180974"/>
<keyword evidence="4 9" id="KW-0732">Signal</keyword>
<feature type="signal peptide" evidence="9">
    <location>
        <begin position="1"/>
        <end position="20"/>
    </location>
</feature>
<dbReference type="InterPro" id="IPR011050">
    <property type="entry name" value="Pectin_lyase_fold/virulence"/>
</dbReference>
<reference evidence="11" key="1">
    <citation type="journal article" date="2021" name="Nat. Commun.">
        <title>Genetic determinants of endophytism in the Arabidopsis root mycobiome.</title>
        <authorList>
            <person name="Mesny F."/>
            <person name="Miyauchi S."/>
            <person name="Thiergart T."/>
            <person name="Pickel B."/>
            <person name="Atanasova L."/>
            <person name="Karlsson M."/>
            <person name="Huettel B."/>
            <person name="Barry K.W."/>
            <person name="Haridas S."/>
            <person name="Chen C."/>
            <person name="Bauer D."/>
            <person name="Andreopoulos W."/>
            <person name="Pangilinan J."/>
            <person name="LaButti K."/>
            <person name="Riley R."/>
            <person name="Lipzen A."/>
            <person name="Clum A."/>
            <person name="Drula E."/>
            <person name="Henrissat B."/>
            <person name="Kohler A."/>
            <person name="Grigoriev I.V."/>
            <person name="Martin F.M."/>
            <person name="Hacquard S."/>
        </authorList>
    </citation>
    <scope>NUCLEOTIDE SEQUENCE</scope>
    <source>
        <strain evidence="11">MPI-CAGE-CH-0230</strain>
    </source>
</reference>
<dbReference type="AlphaFoldDB" id="A0A9P8XRW2"/>
<dbReference type="Gene3D" id="2.160.20.10">
    <property type="entry name" value="Single-stranded right-handed beta-helix, Pectin lyase-like"/>
    <property type="match status" value="1"/>
</dbReference>
<evidence type="ECO:0000313" key="11">
    <source>
        <dbReference type="EMBL" id="KAH7014126.1"/>
    </source>
</evidence>
<dbReference type="GO" id="GO:0005576">
    <property type="term" value="C:extracellular region"/>
    <property type="evidence" value="ECO:0007669"/>
    <property type="project" value="UniProtKB-SubCell"/>
</dbReference>
<comment type="caution">
    <text evidence="11">The sequence shown here is derived from an EMBL/GenBank/DDBJ whole genome shotgun (WGS) entry which is preliminary data.</text>
</comment>
<evidence type="ECO:0000256" key="8">
    <source>
        <dbReference type="RuleBase" id="RU361173"/>
    </source>
</evidence>
<dbReference type="FunFam" id="2.160.20.10:FF:000003">
    <property type="entry name" value="Pectin lyase F"/>
    <property type="match status" value="1"/>
</dbReference>
<keyword evidence="8" id="KW-0624">Polysaccharide degradation</keyword>
<dbReference type="Pfam" id="PF00544">
    <property type="entry name" value="Pectate_lyase_4"/>
    <property type="match status" value="1"/>
</dbReference>
<evidence type="ECO:0000313" key="12">
    <source>
        <dbReference type="Proteomes" id="UP000756346"/>
    </source>
</evidence>
<dbReference type="InterPro" id="IPR012334">
    <property type="entry name" value="Pectin_lyas_fold"/>
</dbReference>
<dbReference type="GO" id="GO:0000272">
    <property type="term" value="P:polysaccharide catabolic process"/>
    <property type="evidence" value="ECO:0007669"/>
    <property type="project" value="UniProtKB-KW"/>
</dbReference>
<dbReference type="GO" id="GO:0030570">
    <property type="term" value="F:pectate lyase activity"/>
    <property type="evidence" value="ECO:0007669"/>
    <property type="project" value="InterPro"/>
</dbReference>
<evidence type="ECO:0000256" key="4">
    <source>
        <dbReference type="ARBA" id="ARBA00022729"/>
    </source>
</evidence>